<evidence type="ECO:0000256" key="5">
    <source>
        <dbReference type="SAM" id="MobiDB-lite"/>
    </source>
</evidence>
<dbReference type="PANTHER" id="PTHR42693">
    <property type="entry name" value="ARYLSULFATASE FAMILY MEMBER"/>
    <property type="match status" value="1"/>
</dbReference>
<evidence type="ECO:0000256" key="4">
    <source>
        <dbReference type="ARBA" id="ARBA00022837"/>
    </source>
</evidence>
<keyword evidence="9" id="KW-1185">Reference proteome</keyword>
<dbReference type="SUPFAM" id="SSF53649">
    <property type="entry name" value="Alkaline phosphatase-like"/>
    <property type="match status" value="2"/>
</dbReference>
<comment type="similarity">
    <text evidence="1">Belongs to the sulfatase family.</text>
</comment>
<keyword evidence="3 8" id="KW-0378">Hydrolase</keyword>
<evidence type="ECO:0000256" key="1">
    <source>
        <dbReference type="ARBA" id="ARBA00008779"/>
    </source>
</evidence>
<dbReference type="InterPro" id="IPR050738">
    <property type="entry name" value="Sulfatase"/>
</dbReference>
<feature type="signal peptide" evidence="6">
    <location>
        <begin position="1"/>
        <end position="24"/>
    </location>
</feature>
<dbReference type="PROSITE" id="PS00523">
    <property type="entry name" value="SULFATASE_1"/>
    <property type="match status" value="1"/>
</dbReference>
<dbReference type="AlphaFoldDB" id="A0A5K7XCX9"/>
<dbReference type="CDD" id="cd16027">
    <property type="entry name" value="SGSH"/>
    <property type="match status" value="1"/>
</dbReference>
<dbReference type="GO" id="GO:0046872">
    <property type="term" value="F:metal ion binding"/>
    <property type="evidence" value="ECO:0007669"/>
    <property type="project" value="UniProtKB-KW"/>
</dbReference>
<dbReference type="Gene3D" id="3.40.720.10">
    <property type="entry name" value="Alkaline Phosphatase, subunit A"/>
    <property type="match status" value="2"/>
</dbReference>
<feature type="domain" description="Sulfatase N-terminal" evidence="7">
    <location>
        <begin position="39"/>
        <end position="352"/>
    </location>
</feature>
<keyword evidence="2" id="KW-0479">Metal-binding</keyword>
<evidence type="ECO:0000313" key="9">
    <source>
        <dbReference type="Proteomes" id="UP000326837"/>
    </source>
</evidence>
<reference evidence="9" key="1">
    <citation type="submission" date="2019-10" db="EMBL/GenBank/DDBJ databases">
        <title>Lacipirellula parvula gen. nov., sp. nov., representing a lineage of planctomycetes widespread in freshwater anoxic habitats, and description of the family Lacipirellulaceae.</title>
        <authorList>
            <person name="Dedysh S.N."/>
            <person name="Kulichevskaya I.S."/>
            <person name="Beletsky A.V."/>
            <person name="Rakitin A.L."/>
            <person name="Mardanov A.V."/>
            <person name="Ivanova A.A."/>
            <person name="Saltykova V.X."/>
            <person name="Rijpstra W.I.C."/>
            <person name="Sinninghe Damste J.S."/>
            <person name="Ravin N.V."/>
        </authorList>
    </citation>
    <scope>NUCLEOTIDE SEQUENCE [LARGE SCALE GENOMIC DNA]</scope>
    <source>
        <strain evidence="9">PX69</strain>
    </source>
</reference>
<gene>
    <name evidence="8" type="ORF">PLANPX_3469</name>
</gene>
<protein>
    <submittedName>
        <fullName evidence="8">Arylsulfatase</fullName>
        <ecNumber evidence="8">3.1.6.1</ecNumber>
    </submittedName>
</protein>
<dbReference type="KEGG" id="lpav:PLANPX_3469"/>
<dbReference type="Pfam" id="PF00884">
    <property type="entry name" value="Sulfatase"/>
    <property type="match status" value="2"/>
</dbReference>
<dbReference type="InterPro" id="IPR000917">
    <property type="entry name" value="Sulfatase_N"/>
</dbReference>
<dbReference type="Gene3D" id="3.30.1120.10">
    <property type="match status" value="1"/>
</dbReference>
<feature type="compositionally biased region" description="Low complexity" evidence="5">
    <location>
        <begin position="500"/>
        <end position="523"/>
    </location>
</feature>
<keyword evidence="6" id="KW-0732">Signal</keyword>
<feature type="chain" id="PRO_5024994937" evidence="6">
    <location>
        <begin position="25"/>
        <end position="966"/>
    </location>
</feature>
<dbReference type="RefSeq" id="WP_152099544.1">
    <property type="nucleotide sequence ID" value="NZ_AP021861.1"/>
</dbReference>
<feature type="domain" description="Sulfatase N-terminal" evidence="7">
    <location>
        <begin position="528"/>
        <end position="804"/>
    </location>
</feature>
<proteinExistence type="inferred from homology"/>
<evidence type="ECO:0000256" key="6">
    <source>
        <dbReference type="SAM" id="SignalP"/>
    </source>
</evidence>
<name>A0A5K7XCX9_9BACT</name>
<dbReference type="GO" id="GO:0004065">
    <property type="term" value="F:arylsulfatase activity"/>
    <property type="evidence" value="ECO:0007669"/>
    <property type="project" value="UniProtKB-EC"/>
</dbReference>
<dbReference type="EC" id="3.1.6.1" evidence="8"/>
<evidence type="ECO:0000256" key="3">
    <source>
        <dbReference type="ARBA" id="ARBA00022801"/>
    </source>
</evidence>
<feature type="region of interest" description="Disordered" evidence="5">
    <location>
        <begin position="469"/>
        <end position="523"/>
    </location>
</feature>
<evidence type="ECO:0000313" key="8">
    <source>
        <dbReference type="EMBL" id="BBO33857.1"/>
    </source>
</evidence>
<dbReference type="InterPro" id="IPR017850">
    <property type="entry name" value="Alkaline_phosphatase_core_sf"/>
</dbReference>
<accession>A0A5K7XCX9</accession>
<evidence type="ECO:0000256" key="2">
    <source>
        <dbReference type="ARBA" id="ARBA00022723"/>
    </source>
</evidence>
<dbReference type="PANTHER" id="PTHR42693:SF27">
    <property type="entry name" value="ARYLSULFATASE B [PRECURSOR]"/>
    <property type="match status" value="1"/>
</dbReference>
<dbReference type="Proteomes" id="UP000326837">
    <property type="component" value="Chromosome"/>
</dbReference>
<sequence length="966" mass="106127">MLLHRLIIVLAASIALLPAAVLRADEPATPSQPPASKKPNIVVIVADDLGWNAVGFHNGFVPTPNLDRIAHEGVELDRFYVSPMCSPTRAGLMTGRYALHLGMARSVVFPWKRYGVKPELTTLPEALGAVGYRHRGAFGKWHLGHLEPQWHPLAQGFTEYVGCYNGAADYWTRDREGQIDWHVGYEPTPSKGYTTDLIADAACEFINARAGEGPFFCYVPFTAPHEPLQAPESYLKKFAHLDGKPNDGQPGEKQCLAALIASMDDGISRILAQLEQAGVADDTIVWFFSDNGGIDRIRENNAPLHGAKLSVYEGGVRVPAAVRWPGHIEGGRKVTTPIMNIDVLPTLLGLIDAPGELTKLTHEQPPLDGVDLSAPLLDAAVTELPKRNLFFFHGQNGPEREQLAITGPRGWKLQIVGPDVRRGGYHTPEHQVELYNVFRDPNETTNLIKQKANIAARLGAHLVTFRRSEPADAMPTAPKPADFTPPKSWRNSPEKVSTDAKPSANTTPASTAPADATSDKAANATRRPDVILFVADDLSWHDIGPYGGDDVRTPRLDQLAKQSLRFDDAFAASPTCTPSRSALYTGLYPIRNGAHANHSPINPGVETLPALLNALGYRTVIAGKTHIGPRSQFPFEYLKNSNVRPPGVKDVLVTDLGVDAIDELLATHDRAQPLCLIVTAHSSHTLWKKNEGYDPAAIKIPPELHDTPALRETRVDYYTDVTQLDTEVGQVLDSMQRHGYGDALFMFTADQGAQFPFAKWNLYDAGIKVPLLVRWPGHVQPDATTTAMVSLIDVLPTIIAAAGAAPPATLDGQSFLDVLAGKSHERRPEVFAAHTGDKEMNQAPMRCIRTPQFKYIENLAPQIKYVTHITKGPTTERYWKDWLERAPNDPAAAAVIDRYEHRPAEELYEVSVDPHELHNLAADPKFAAEKDELKKKLHAWRTAQGEDLTKVLMPADARTGRFPYAE</sequence>
<dbReference type="InterPro" id="IPR024607">
    <property type="entry name" value="Sulfatase_CS"/>
</dbReference>
<evidence type="ECO:0000259" key="7">
    <source>
        <dbReference type="Pfam" id="PF00884"/>
    </source>
</evidence>
<organism evidence="8 9">
    <name type="scientific">Lacipirellula parvula</name>
    <dbReference type="NCBI Taxonomy" id="2650471"/>
    <lineage>
        <taxon>Bacteria</taxon>
        <taxon>Pseudomonadati</taxon>
        <taxon>Planctomycetota</taxon>
        <taxon>Planctomycetia</taxon>
        <taxon>Pirellulales</taxon>
        <taxon>Lacipirellulaceae</taxon>
        <taxon>Lacipirellula</taxon>
    </lineage>
</organism>
<dbReference type="EMBL" id="AP021861">
    <property type="protein sequence ID" value="BBO33857.1"/>
    <property type="molecule type" value="Genomic_DNA"/>
</dbReference>
<keyword evidence="4" id="KW-0106">Calcium</keyword>